<dbReference type="NCBIfam" id="NF047595">
    <property type="entry name" value="IS66_ISRel24_TnpA"/>
    <property type="match status" value="1"/>
</dbReference>
<keyword evidence="2" id="KW-1185">Reference proteome</keyword>
<dbReference type="Proteomes" id="UP001628281">
    <property type="component" value="Unassembled WGS sequence"/>
</dbReference>
<gene>
    <name evidence="1" type="primary">tnpA</name>
    <name evidence="1" type="ORF">ACJ41P_33055</name>
</gene>
<dbReference type="InterPro" id="IPR002514">
    <property type="entry name" value="Transposase_8"/>
</dbReference>
<dbReference type="Pfam" id="PF01527">
    <property type="entry name" value="HTH_Tnp_1"/>
    <property type="match status" value="1"/>
</dbReference>
<dbReference type="InterPro" id="IPR010921">
    <property type="entry name" value="Trp_repressor/repl_initiator"/>
</dbReference>
<dbReference type="PANTHER" id="PTHR37936">
    <property type="entry name" value="TRANSPOSASE INSC FOR INSERTION ELEMENT IS2A-RELATED"/>
    <property type="match status" value="1"/>
</dbReference>
<dbReference type="SUPFAM" id="SSF48295">
    <property type="entry name" value="TrpR-like"/>
    <property type="match status" value="1"/>
</dbReference>
<name>A0ABW8VIW7_9PROT</name>
<evidence type="ECO:0000313" key="1">
    <source>
        <dbReference type="EMBL" id="MFL7905989.1"/>
    </source>
</evidence>
<protein>
    <submittedName>
        <fullName evidence="1">IS66-like element accessory protein TnpA</fullName>
    </submittedName>
</protein>
<dbReference type="RefSeq" id="WP_407826052.1">
    <property type="nucleotide sequence ID" value="NZ_JBJLSN010000116.1"/>
</dbReference>
<evidence type="ECO:0000313" key="2">
    <source>
        <dbReference type="Proteomes" id="UP001628281"/>
    </source>
</evidence>
<organism evidence="1 2">
    <name type="scientific">Azospirillum argentinense</name>
    <dbReference type="NCBI Taxonomy" id="2970906"/>
    <lineage>
        <taxon>Bacteria</taxon>
        <taxon>Pseudomonadati</taxon>
        <taxon>Pseudomonadota</taxon>
        <taxon>Alphaproteobacteria</taxon>
        <taxon>Rhodospirillales</taxon>
        <taxon>Azospirillaceae</taxon>
        <taxon>Azospirillum</taxon>
    </lineage>
</organism>
<reference evidence="1 2" key="1">
    <citation type="submission" date="2024-11" db="EMBL/GenBank/DDBJ databases">
        <title>Draft genome sequences of two bacteria associated to sugarcane roots in Colombia.</title>
        <authorList>
            <person name="Pardo-Diaz S."/>
            <person name="Masmela-Mendoza J."/>
            <person name="Delgadillo-Duran P."/>
            <person name="Bautista E.J."/>
            <person name="Rojas-Tapias D.F."/>
        </authorList>
    </citation>
    <scope>NUCLEOTIDE SEQUENCE [LARGE SCALE GENOMIC DNA]</scope>
    <source>
        <strain evidence="1 2">Ap18</strain>
    </source>
</reference>
<dbReference type="EMBL" id="JBJLSN010000116">
    <property type="protein sequence ID" value="MFL7905989.1"/>
    <property type="molecule type" value="Genomic_DNA"/>
</dbReference>
<dbReference type="PANTHER" id="PTHR37936:SF3">
    <property type="entry name" value="TRANSPOSASE INSC FOR INSERTION ELEMENT IS2A-RELATED"/>
    <property type="match status" value="1"/>
</dbReference>
<comment type="caution">
    <text evidence="1">The sequence shown here is derived from an EMBL/GenBank/DDBJ whole genome shotgun (WGS) entry which is preliminary data.</text>
</comment>
<proteinExistence type="predicted"/>
<sequence>MTIQRVEVITGLEKRRQFTDEEKLRLVEEAFQPGVKATEVARRQGVDVSLLYRWRRQFFGPQPRLPAFMPITVATDELSPEDAPEPPPASCTPPAGIIEVEFATARLRITGPADPALVGTVIAALSGRSA</sequence>
<accession>A0ABW8VIW7</accession>